<organism evidence="3 4">
    <name type="scientific">Kribbella hippodromi</name>
    <dbReference type="NCBI Taxonomy" id="434347"/>
    <lineage>
        <taxon>Bacteria</taxon>
        <taxon>Bacillati</taxon>
        <taxon>Actinomycetota</taxon>
        <taxon>Actinomycetes</taxon>
        <taxon>Propionibacteriales</taxon>
        <taxon>Kribbellaceae</taxon>
        <taxon>Kribbella</taxon>
    </lineage>
</organism>
<feature type="signal peptide" evidence="2">
    <location>
        <begin position="1"/>
        <end position="27"/>
    </location>
</feature>
<sequence>MSNTAARWTLVAALATTTLLTITVTSALSSAGHAPEPAPSGVHQPAVTADKQ</sequence>
<keyword evidence="2" id="KW-0732">Signal</keyword>
<protein>
    <submittedName>
        <fullName evidence="3">Uncharacterized protein</fullName>
    </submittedName>
</protein>
<name>A0ABP4PTM8_9ACTN</name>
<evidence type="ECO:0000313" key="3">
    <source>
        <dbReference type="EMBL" id="GAA1590802.1"/>
    </source>
</evidence>
<dbReference type="EMBL" id="BAAAPH010000019">
    <property type="protein sequence ID" value="GAA1590802.1"/>
    <property type="molecule type" value="Genomic_DNA"/>
</dbReference>
<dbReference type="RefSeq" id="WP_344237557.1">
    <property type="nucleotide sequence ID" value="NZ_BAAAPH010000019.1"/>
</dbReference>
<dbReference type="Proteomes" id="UP001501705">
    <property type="component" value="Unassembled WGS sequence"/>
</dbReference>
<evidence type="ECO:0000256" key="1">
    <source>
        <dbReference type="SAM" id="MobiDB-lite"/>
    </source>
</evidence>
<comment type="caution">
    <text evidence="3">The sequence shown here is derived from an EMBL/GenBank/DDBJ whole genome shotgun (WGS) entry which is preliminary data.</text>
</comment>
<evidence type="ECO:0000313" key="4">
    <source>
        <dbReference type="Proteomes" id="UP001501705"/>
    </source>
</evidence>
<keyword evidence="4" id="KW-1185">Reference proteome</keyword>
<accession>A0ABP4PTM8</accession>
<proteinExistence type="predicted"/>
<feature type="chain" id="PRO_5047240048" evidence="2">
    <location>
        <begin position="28"/>
        <end position="52"/>
    </location>
</feature>
<evidence type="ECO:0000256" key="2">
    <source>
        <dbReference type="SAM" id="SignalP"/>
    </source>
</evidence>
<gene>
    <name evidence="3" type="ORF">GCM10009804_53660</name>
</gene>
<feature type="region of interest" description="Disordered" evidence="1">
    <location>
        <begin position="28"/>
        <end position="52"/>
    </location>
</feature>
<reference evidence="4" key="1">
    <citation type="journal article" date="2019" name="Int. J. Syst. Evol. Microbiol.">
        <title>The Global Catalogue of Microorganisms (GCM) 10K type strain sequencing project: providing services to taxonomists for standard genome sequencing and annotation.</title>
        <authorList>
            <consortium name="The Broad Institute Genomics Platform"/>
            <consortium name="The Broad Institute Genome Sequencing Center for Infectious Disease"/>
            <person name="Wu L."/>
            <person name="Ma J."/>
        </authorList>
    </citation>
    <scope>NUCLEOTIDE SEQUENCE [LARGE SCALE GENOMIC DNA]</scope>
    <source>
        <strain evidence="4">JCM 15572</strain>
    </source>
</reference>